<dbReference type="SMR" id="A0A1D8NKI2"/>
<dbReference type="Proteomes" id="UP000182444">
    <property type="component" value="Chromosome 1E"/>
</dbReference>
<dbReference type="InterPro" id="IPR008672">
    <property type="entry name" value="Mad1"/>
</dbReference>
<feature type="coiled-coil region" evidence="8">
    <location>
        <begin position="425"/>
        <end position="523"/>
    </location>
</feature>
<evidence type="ECO:0000256" key="9">
    <source>
        <dbReference type="SAM" id="MobiDB-lite"/>
    </source>
</evidence>
<evidence type="ECO:0000313" key="10">
    <source>
        <dbReference type="EMBL" id="AOW06145.1"/>
    </source>
</evidence>
<dbReference type="OMA" id="YKLDFMP"/>
<keyword evidence="4" id="KW-0132">Cell division</keyword>
<evidence type="ECO:0000256" key="4">
    <source>
        <dbReference type="ARBA" id="ARBA00022618"/>
    </source>
</evidence>
<comment type="similarity">
    <text evidence="2">Belongs to the MAD1 family.</text>
</comment>
<feature type="compositionally biased region" description="Polar residues" evidence="9">
    <location>
        <begin position="21"/>
        <end position="49"/>
    </location>
</feature>
<dbReference type="eggNOG" id="KOG4593">
    <property type="taxonomic scope" value="Eukaryota"/>
</dbReference>
<gene>
    <name evidence="10" type="ORF">YALI1_E35027g</name>
</gene>
<evidence type="ECO:0000256" key="8">
    <source>
        <dbReference type="SAM" id="Coils"/>
    </source>
</evidence>
<dbReference type="SUPFAM" id="SSF75704">
    <property type="entry name" value="Mitotic arrest deficient-like 1, Mad1"/>
    <property type="match status" value="1"/>
</dbReference>
<keyword evidence="8" id="KW-0175">Coiled coil</keyword>
<dbReference type="Gene3D" id="3.30.457.60">
    <property type="match status" value="1"/>
</dbReference>
<accession>A0A1D8NKI2</accession>
<evidence type="ECO:0000256" key="7">
    <source>
        <dbReference type="ARBA" id="ARBA00023306"/>
    </source>
</evidence>
<dbReference type="KEGG" id="yli:2911916"/>
<evidence type="ECO:0000313" key="11">
    <source>
        <dbReference type="Proteomes" id="UP000182444"/>
    </source>
</evidence>
<dbReference type="GeneID" id="2911916"/>
<feature type="coiled-coil region" evidence="8">
    <location>
        <begin position="549"/>
        <end position="601"/>
    </location>
</feature>
<keyword evidence="6" id="KW-0539">Nucleus</keyword>
<evidence type="ECO:0000256" key="6">
    <source>
        <dbReference type="ARBA" id="ARBA00023242"/>
    </source>
</evidence>
<dbReference type="GO" id="GO:0000776">
    <property type="term" value="C:kinetochore"/>
    <property type="evidence" value="ECO:0007669"/>
    <property type="project" value="TreeGrafter"/>
</dbReference>
<evidence type="ECO:0000256" key="5">
    <source>
        <dbReference type="ARBA" id="ARBA00022776"/>
    </source>
</evidence>
<dbReference type="EMBL" id="CP017557">
    <property type="protein sequence ID" value="AOW06145.1"/>
    <property type="molecule type" value="Genomic_DNA"/>
</dbReference>
<keyword evidence="5" id="KW-0498">Mitosis</keyword>
<feature type="coiled-coil region" evidence="8">
    <location>
        <begin position="56"/>
        <end position="310"/>
    </location>
</feature>
<protein>
    <recommendedName>
        <fullName evidence="3">Spindle assembly checkpoint component MAD1</fullName>
    </recommendedName>
</protein>
<comment type="subcellular location">
    <subcellularLocation>
        <location evidence="1">Nucleus</location>
    </subcellularLocation>
</comment>
<dbReference type="GO" id="GO:0007094">
    <property type="term" value="P:mitotic spindle assembly checkpoint signaling"/>
    <property type="evidence" value="ECO:0007669"/>
    <property type="project" value="InterPro"/>
</dbReference>
<keyword evidence="7" id="KW-0131">Cell cycle</keyword>
<evidence type="ECO:0000256" key="1">
    <source>
        <dbReference type="ARBA" id="ARBA00004123"/>
    </source>
</evidence>
<organism evidence="10 11">
    <name type="scientific">Yarrowia lipolytica</name>
    <name type="common">Candida lipolytica</name>
    <dbReference type="NCBI Taxonomy" id="4952"/>
    <lineage>
        <taxon>Eukaryota</taxon>
        <taxon>Fungi</taxon>
        <taxon>Dikarya</taxon>
        <taxon>Ascomycota</taxon>
        <taxon>Saccharomycotina</taxon>
        <taxon>Dipodascomycetes</taxon>
        <taxon>Dipodascales</taxon>
        <taxon>Dipodascales incertae sedis</taxon>
        <taxon>Yarrowia</taxon>
    </lineage>
</organism>
<sequence length="704" mass="79963">MSDTPSSPFIEHPETPRKALFSSNRPSPVRSTHATPSLHGTPSTASRFSRTPREDVIGLKKTISQLRYDLEALKQEQQVAQILQEEKERELEAKHKKELDRAEQAESDQVFLFNKQKELSDENRTLKEELRSLQSQHEADGRELNHELEGLKDLLNDLQSENRALVSEMNYKIEDYEHRIKAASTTTDDLLKEVENRGTALTEAKMNVVKFEQLVESLKGESLDLKQSAKDLEAVEQTKSQLSDQIKYSRELEAKVSALTVRVEAAESAQQLSQVYEEDLSSMKGKLKNMEGLRQQLAEQQLQILVHEENSAKWKAYLEKSDEFKTVEEVVTALNKARMEKASLLERAGSGVNDETRSTAEAYARLQERVTTLESELQLAQNQLKTEKKKVATSIRQHTLAANEAKFLREQLKAYDDEEVTAAGADVKQGRIDELEKLLEAVKNEKSVLEGELKEARSEQGCTVAAGTKRPRADDSVSSEVISEYTRKLQTLQQEFDEVSVEARLLAKTKEALEARLESLEKSQESRVRILELRENPTSRHEAVKQSMLDTLKAENEALMGKNENSKSVPQASLERKQLELQGVRDKLASTEKSYQRLKEVFSVKSLEFREAVYALTGYQIDILRNKKVKVTSMYAQSDEDSFTFLPDPNHKGQFAGVIDSPLTDEFSNIVDYWVKDKKDFPCFLAALNLELYERKENNGNQAS</sequence>
<dbReference type="VEuPathDB" id="FungiDB:YALI1_E35027g"/>
<dbReference type="GO" id="GO:0051315">
    <property type="term" value="P:attachment of mitotic spindle microtubules to kinetochore"/>
    <property type="evidence" value="ECO:0007669"/>
    <property type="project" value="TreeGrafter"/>
</dbReference>
<dbReference type="Gene3D" id="6.10.250.90">
    <property type="match status" value="1"/>
</dbReference>
<dbReference type="VEuPathDB" id="FungiDB:YALI0_E29623g"/>
<dbReference type="GO" id="GO:0005635">
    <property type="term" value="C:nuclear envelope"/>
    <property type="evidence" value="ECO:0007669"/>
    <property type="project" value="TreeGrafter"/>
</dbReference>
<dbReference type="Pfam" id="PF05557">
    <property type="entry name" value="MAD"/>
    <property type="match status" value="1"/>
</dbReference>
<reference evidence="10 11" key="1">
    <citation type="journal article" date="2016" name="PLoS ONE">
        <title>Sequence Assembly of Yarrowia lipolytica Strain W29/CLIB89 Shows Transposable Element Diversity.</title>
        <authorList>
            <person name="Magnan C."/>
            <person name="Yu J."/>
            <person name="Chang I."/>
            <person name="Jahn E."/>
            <person name="Kanomata Y."/>
            <person name="Wu J."/>
            <person name="Zeller M."/>
            <person name="Oakes M."/>
            <person name="Baldi P."/>
            <person name="Sandmeyer S."/>
        </authorList>
    </citation>
    <scope>NUCLEOTIDE SEQUENCE [LARGE SCALE GENOMIC DNA]</scope>
    <source>
        <strain evidence="11">CLIB89(W29)</strain>
    </source>
</reference>
<dbReference type="GO" id="GO:0072686">
    <property type="term" value="C:mitotic spindle"/>
    <property type="evidence" value="ECO:0007669"/>
    <property type="project" value="TreeGrafter"/>
</dbReference>
<evidence type="ECO:0000256" key="3">
    <source>
        <dbReference type="ARBA" id="ARBA00022019"/>
    </source>
</evidence>
<dbReference type="GO" id="GO:0051301">
    <property type="term" value="P:cell division"/>
    <property type="evidence" value="ECO:0007669"/>
    <property type="project" value="UniProtKB-KW"/>
</dbReference>
<dbReference type="Gene3D" id="1.20.5.170">
    <property type="match status" value="1"/>
</dbReference>
<evidence type="ECO:0000256" key="2">
    <source>
        <dbReference type="ARBA" id="ARBA00008029"/>
    </source>
</evidence>
<dbReference type="PANTHER" id="PTHR23168:SF0">
    <property type="entry name" value="MITOTIC SPINDLE ASSEMBLY CHECKPOINT PROTEIN MAD1"/>
    <property type="match status" value="1"/>
</dbReference>
<feature type="region of interest" description="Disordered" evidence="9">
    <location>
        <begin position="1"/>
        <end position="53"/>
    </location>
</feature>
<dbReference type="AlphaFoldDB" id="A0A1D8NKI2"/>
<dbReference type="PANTHER" id="PTHR23168">
    <property type="entry name" value="MITOTIC SPINDLE ASSEMBLY CHECKPOINT PROTEIN MAD1 MITOTIC ARREST DEFICIENT-LIKE PROTEIN 1"/>
    <property type="match status" value="1"/>
</dbReference>
<name>A0A1D8NKI2_YARLL</name>
<dbReference type="RefSeq" id="XP_504560.3">
    <property type="nucleotide sequence ID" value="XM_504560.3"/>
</dbReference>
<proteinExistence type="inferred from homology"/>
<feature type="coiled-coil region" evidence="8">
    <location>
        <begin position="363"/>
        <end position="390"/>
    </location>
</feature>